<organism evidence="6 7">
    <name type="scientific">Toxocara canis</name>
    <name type="common">Canine roundworm</name>
    <dbReference type="NCBI Taxonomy" id="6265"/>
    <lineage>
        <taxon>Eukaryota</taxon>
        <taxon>Metazoa</taxon>
        <taxon>Ecdysozoa</taxon>
        <taxon>Nematoda</taxon>
        <taxon>Chromadorea</taxon>
        <taxon>Rhabditida</taxon>
        <taxon>Spirurina</taxon>
        <taxon>Ascaridomorpha</taxon>
        <taxon>Ascaridoidea</taxon>
        <taxon>Toxocaridae</taxon>
        <taxon>Toxocara</taxon>
    </lineage>
</organism>
<reference evidence="6 7" key="1">
    <citation type="submission" date="2014-11" db="EMBL/GenBank/DDBJ databases">
        <title>Genetic blueprint of the zoonotic pathogen Toxocara canis.</title>
        <authorList>
            <person name="Zhu X.-Q."/>
            <person name="Korhonen P.K."/>
            <person name="Cai H."/>
            <person name="Young N.D."/>
            <person name="Nejsum P."/>
            <person name="von Samson-Himmelstjerna G."/>
            <person name="Boag P.R."/>
            <person name="Tan P."/>
            <person name="Li Q."/>
            <person name="Min J."/>
            <person name="Yang Y."/>
            <person name="Wang X."/>
            <person name="Fang X."/>
            <person name="Hall R.S."/>
            <person name="Hofmann A."/>
            <person name="Sternberg P.W."/>
            <person name="Jex A.R."/>
            <person name="Gasser R.B."/>
        </authorList>
    </citation>
    <scope>NUCLEOTIDE SEQUENCE [LARGE SCALE GENOMIC DNA]</scope>
    <source>
        <strain evidence="6">PN_DK_2014</strain>
    </source>
</reference>
<feature type="transmembrane region" description="Helical" evidence="5">
    <location>
        <begin position="189"/>
        <end position="211"/>
    </location>
</feature>
<dbReference type="OrthoDB" id="5819201at2759"/>
<dbReference type="InterPro" id="IPR053286">
    <property type="entry name" value="Nematode_rcpt-like_srab"/>
</dbReference>
<keyword evidence="4 5" id="KW-0472">Membrane</keyword>
<keyword evidence="6" id="KW-0675">Receptor</keyword>
<evidence type="ECO:0000313" key="6">
    <source>
        <dbReference type="EMBL" id="KHN82860.1"/>
    </source>
</evidence>
<evidence type="ECO:0000256" key="3">
    <source>
        <dbReference type="ARBA" id="ARBA00022989"/>
    </source>
</evidence>
<dbReference type="Pfam" id="PF10292">
    <property type="entry name" value="7TM_GPCR_Srab"/>
    <property type="match status" value="1"/>
</dbReference>
<dbReference type="InterPro" id="IPR019408">
    <property type="entry name" value="7TM_GPCR_serpentine_rcpt_Srab"/>
</dbReference>
<keyword evidence="7" id="KW-1185">Reference proteome</keyword>
<evidence type="ECO:0000313" key="7">
    <source>
        <dbReference type="Proteomes" id="UP000031036"/>
    </source>
</evidence>
<feature type="transmembrane region" description="Helical" evidence="5">
    <location>
        <begin position="56"/>
        <end position="76"/>
    </location>
</feature>
<feature type="transmembrane region" description="Helical" evidence="5">
    <location>
        <begin position="22"/>
        <end position="44"/>
    </location>
</feature>
<dbReference type="Proteomes" id="UP000031036">
    <property type="component" value="Unassembled WGS sequence"/>
</dbReference>
<feature type="transmembrane region" description="Helical" evidence="5">
    <location>
        <begin position="242"/>
        <end position="263"/>
    </location>
</feature>
<evidence type="ECO:0000256" key="5">
    <source>
        <dbReference type="SAM" id="Phobius"/>
    </source>
</evidence>
<comment type="caution">
    <text evidence="6">The sequence shown here is derived from an EMBL/GenBank/DDBJ whole genome shotgun (WGS) entry which is preliminary data.</text>
</comment>
<gene>
    <name evidence="6" type="primary">srab-14</name>
    <name evidence="6" type="ORF">Tcan_11671</name>
</gene>
<dbReference type="AlphaFoldDB" id="A0A0B2VP98"/>
<feature type="transmembrane region" description="Helical" evidence="5">
    <location>
        <begin position="279"/>
        <end position="302"/>
    </location>
</feature>
<evidence type="ECO:0000256" key="1">
    <source>
        <dbReference type="ARBA" id="ARBA00004141"/>
    </source>
</evidence>
<keyword evidence="3 5" id="KW-1133">Transmembrane helix</keyword>
<evidence type="ECO:0000256" key="2">
    <source>
        <dbReference type="ARBA" id="ARBA00022692"/>
    </source>
</evidence>
<proteinExistence type="predicted"/>
<protein>
    <submittedName>
        <fullName evidence="6">Serpentine receptor class alpha/beta-14</fullName>
    </submittedName>
</protein>
<accession>A0A0B2VP98</accession>
<keyword evidence="2 5" id="KW-0812">Transmembrane</keyword>
<dbReference type="GO" id="GO:0016020">
    <property type="term" value="C:membrane"/>
    <property type="evidence" value="ECO:0007669"/>
    <property type="project" value="UniProtKB-SubCell"/>
</dbReference>
<dbReference type="EMBL" id="JPKZ01001291">
    <property type="protein sequence ID" value="KHN82860.1"/>
    <property type="molecule type" value="Genomic_DNA"/>
</dbReference>
<dbReference type="PANTHER" id="PTHR46561">
    <property type="entry name" value="SERPENTINE RECEPTOR, CLASS AB (CLASS A-LIKE)-RELATED"/>
    <property type="match status" value="1"/>
</dbReference>
<feature type="transmembrane region" description="Helical" evidence="5">
    <location>
        <begin position="143"/>
        <end position="165"/>
    </location>
</feature>
<dbReference type="PANTHER" id="PTHR46561:SF11">
    <property type="entry name" value="SERPENTINE RECEPTOR CLASS ALPHA_BETA-14"/>
    <property type="match status" value="1"/>
</dbReference>
<evidence type="ECO:0000256" key="4">
    <source>
        <dbReference type="ARBA" id="ARBA00023136"/>
    </source>
</evidence>
<sequence length="397" mass="45224">MDELEDMCQTAANLAATEYYKIVLIVKCIAFAIGTMLFFSLFFVQGSYSFFHPNARLLLIMNQVWAICGCATYAILDGYNYWRFSTHYSNPCDYLVSAQLSVAMRAPSDICLYGQTLSILMLAIERIIATVRIRSYESSTSTLIAWIMIVAEIVIAVSWVLLMLVDYPWSEMKVSCTVSSKKTANRFQIMMLTMEAVEIFALLLFIGLYRFNRARCKFIVKTPTSGINSLTARYQVRENLRAVSLIMPYIVIHVLCFSSTLIAQPVNTYLNIQRSPTQFIIFIEVFNFFEFYAISMPAFVLLRQPFVVYTIKQLQQYFPHGGLGRKSEGAKPLVQQVPPLGASQEGDIYFIQLKGLFDGPLSQTQPKFHGNFRFYGLKRDFNAKRMAMAHTIAPLPL</sequence>
<name>A0A0B2VP98_TOXCA</name>
<comment type="subcellular location">
    <subcellularLocation>
        <location evidence="1">Membrane</location>
        <topology evidence="1">Multi-pass membrane protein</topology>
    </subcellularLocation>
</comment>
<dbReference type="OMA" id="NIFWHIN"/>